<gene>
    <name evidence="1" type="ORF">OCGS_2068</name>
</gene>
<keyword evidence="2" id="KW-1185">Reference proteome</keyword>
<evidence type="ECO:0000313" key="2">
    <source>
        <dbReference type="Proteomes" id="UP000006765"/>
    </source>
</evidence>
<dbReference type="AlphaFoldDB" id="K2HLH2"/>
<reference evidence="1 2" key="1">
    <citation type="journal article" date="2012" name="J. Bacteriol.">
        <title>Draft Genome Sequence of Oceaniovalibus guishaninsula JLT2003T.</title>
        <authorList>
            <person name="Tang K."/>
            <person name="Liu K."/>
            <person name="Jiao N."/>
        </authorList>
    </citation>
    <scope>NUCLEOTIDE SEQUENCE [LARGE SCALE GENOMIC DNA]</scope>
    <source>
        <strain evidence="1 2">JLT2003</strain>
    </source>
</reference>
<evidence type="ECO:0000313" key="1">
    <source>
        <dbReference type="EMBL" id="EKE43734.1"/>
    </source>
</evidence>
<proteinExistence type="predicted"/>
<comment type="caution">
    <text evidence="1">The sequence shown here is derived from an EMBL/GenBank/DDBJ whole genome shotgun (WGS) entry which is preliminary data.</text>
</comment>
<dbReference type="EMBL" id="AMGO01000047">
    <property type="protein sequence ID" value="EKE43734.1"/>
    <property type="molecule type" value="Genomic_DNA"/>
</dbReference>
<name>K2HLH2_9RHOB</name>
<dbReference type="Proteomes" id="UP000006765">
    <property type="component" value="Unassembled WGS sequence"/>
</dbReference>
<accession>K2HLH2</accession>
<organism evidence="1 2">
    <name type="scientific">Oceaniovalibus guishaninsula JLT2003</name>
    <dbReference type="NCBI Taxonomy" id="1231392"/>
    <lineage>
        <taxon>Bacteria</taxon>
        <taxon>Pseudomonadati</taxon>
        <taxon>Pseudomonadota</taxon>
        <taxon>Alphaproteobacteria</taxon>
        <taxon>Rhodobacterales</taxon>
        <taxon>Roseobacteraceae</taxon>
        <taxon>Oceaniovalibus</taxon>
    </lineage>
</organism>
<sequence length="43" mass="4636">MPDRTLGRSAAHAYAVRAGRMVARRPRSINPLRSVTGAAGTMR</sequence>
<protein>
    <submittedName>
        <fullName evidence="1">Uncharacterized protein</fullName>
    </submittedName>
</protein>